<sequence>MLTINQITLMRGSNVLLDKADLTLYPQQKTGLIGKNGCGKSSLLALIKQEIQLDSGDYAIPKQWRISHVKQETPALAISALDYVIDGDEQYRDLQQQLAQAEAQDDGKKIAEVHQQMDAIDAYSIHARAGQLLNGLGFAQDQHQSQVTDFSGGWRMRLNLAQALISRSDLLLLDEPTNHLDLDAVIWLSKFLRSYEGTLILISHDREFLDEVTEQIVHIEHGKLNLYKGNYSAFERQRAEKLKLQQAMYEKQQRERAHMQAFVDRFKAKASKAKQAQSRLKALSRMEDLAPAHVDSEFSFAFREPEKNPNPLISLNQVAVGYDDTPILNTIKLNLVPGSRIGLLGRNGQGKSTLVKLLAQQLTPMQGEMTVGHGLNIGYFAQHQLEQLRADDSPLSAITRIANGALEQELRDFLGGFGFKGDQALDPVANFSGGEKARLVLALLVWQKPNLLLLDEPTNHLDLDMRLALTLALQNFAGAMIIVSHDRHILTSTCDDFYLVNNGEVQPFSGDLHDYEKWLSDDSREQKQQAAQTQTSNDTAISRKEQKRIEAEFRQQTRPLKQTIEKSEKAMDKLQSQLTDIENQLSDTSLYEASRKADLTMLLDQQAQIKQELEQIEETWMLAEEELDELQQAFDAEYQFN</sequence>
<dbReference type="InterPro" id="IPR032781">
    <property type="entry name" value="ABC_tran_Xtn"/>
</dbReference>
<evidence type="ECO:0000256" key="4">
    <source>
        <dbReference type="ARBA" id="ARBA00061571"/>
    </source>
</evidence>
<gene>
    <name evidence="8" type="ORF">C2869_19305</name>
</gene>
<dbReference type="FunFam" id="3.40.50.300:FF:000011">
    <property type="entry name" value="Putative ABC transporter ATP-binding component"/>
    <property type="match status" value="1"/>
</dbReference>
<evidence type="ECO:0000313" key="8">
    <source>
        <dbReference type="EMBL" id="AWB68421.1"/>
    </source>
</evidence>
<dbReference type="PROSITE" id="PS50893">
    <property type="entry name" value="ABC_TRANSPORTER_2"/>
    <property type="match status" value="2"/>
</dbReference>
<dbReference type="PANTHER" id="PTHR19211:SF14">
    <property type="entry name" value="ATP-BINDING CASSETTE SUB-FAMILY F MEMBER 1"/>
    <property type="match status" value="1"/>
</dbReference>
<dbReference type="FunFam" id="3.40.50.300:FF:002053">
    <property type="entry name" value="ABC transporter ATP-binding protein"/>
    <property type="match status" value="1"/>
</dbReference>
<dbReference type="InterPro" id="IPR027417">
    <property type="entry name" value="P-loop_NTPase"/>
</dbReference>
<dbReference type="InterPro" id="IPR003593">
    <property type="entry name" value="AAA+_ATPase"/>
</dbReference>
<protein>
    <recommendedName>
        <fullName evidence="5">Probable ATP-binding protein YheS</fullName>
    </recommendedName>
</protein>
<dbReference type="Proteomes" id="UP000244441">
    <property type="component" value="Chromosome"/>
</dbReference>
<dbReference type="Gene3D" id="3.40.50.300">
    <property type="entry name" value="P-loop containing nucleotide triphosphate hydrolases"/>
    <property type="match status" value="2"/>
</dbReference>
<dbReference type="PANTHER" id="PTHR19211">
    <property type="entry name" value="ATP-BINDING TRANSPORT PROTEIN-RELATED"/>
    <property type="match status" value="1"/>
</dbReference>
<dbReference type="Pfam" id="PF12848">
    <property type="entry name" value="ABC_tran_Xtn"/>
    <property type="match status" value="1"/>
</dbReference>
<keyword evidence="1" id="KW-0677">Repeat</keyword>
<keyword evidence="2" id="KW-0547">Nucleotide-binding</keyword>
<proteinExistence type="inferred from homology"/>
<dbReference type="Pfam" id="PF00005">
    <property type="entry name" value="ABC_tran"/>
    <property type="match status" value="2"/>
</dbReference>
<dbReference type="SUPFAM" id="SSF52540">
    <property type="entry name" value="P-loop containing nucleoside triphosphate hydrolases"/>
    <property type="match status" value="2"/>
</dbReference>
<keyword evidence="3 8" id="KW-0067">ATP-binding</keyword>
<reference evidence="8 9" key="1">
    <citation type="submission" date="2018-01" db="EMBL/GenBank/DDBJ databases">
        <title>Genome sequence of a Cantenovulum-like bacteria.</title>
        <authorList>
            <person name="Tan W.R."/>
            <person name="Lau N.-S."/>
            <person name="Go F."/>
            <person name="Amirul A.-A.A."/>
        </authorList>
    </citation>
    <scope>NUCLEOTIDE SEQUENCE [LARGE SCALE GENOMIC DNA]</scope>
    <source>
        <strain evidence="8 9">CCB-QB4</strain>
    </source>
</reference>
<comment type="similarity">
    <text evidence="4">Belongs to the ABC transporter superfamily. ABCF family. YheS subfamily.</text>
</comment>
<evidence type="ECO:0000259" key="7">
    <source>
        <dbReference type="PROSITE" id="PS50893"/>
    </source>
</evidence>
<dbReference type="InterPro" id="IPR003439">
    <property type="entry name" value="ABC_transporter-like_ATP-bd"/>
</dbReference>
<feature type="coiled-coil region" evidence="6">
    <location>
        <begin position="564"/>
        <end position="633"/>
    </location>
</feature>
<name>A0A2S0VW30_9ALTE</name>
<dbReference type="OrthoDB" id="9808609at2"/>
<dbReference type="InterPro" id="IPR017871">
    <property type="entry name" value="ABC_transporter-like_CS"/>
</dbReference>
<dbReference type="GO" id="GO:0005524">
    <property type="term" value="F:ATP binding"/>
    <property type="evidence" value="ECO:0007669"/>
    <property type="project" value="UniProtKB-KW"/>
</dbReference>
<feature type="domain" description="ABC transporter" evidence="7">
    <location>
        <begin position="2"/>
        <end position="246"/>
    </location>
</feature>
<dbReference type="EMBL" id="CP026604">
    <property type="protein sequence ID" value="AWB68421.1"/>
    <property type="molecule type" value="Genomic_DNA"/>
</dbReference>
<keyword evidence="9" id="KW-1185">Reference proteome</keyword>
<dbReference type="InterPro" id="IPR050611">
    <property type="entry name" value="ABCF"/>
</dbReference>
<evidence type="ECO:0000256" key="6">
    <source>
        <dbReference type="SAM" id="Coils"/>
    </source>
</evidence>
<accession>A0A2S0VW30</accession>
<dbReference type="SMART" id="SM00382">
    <property type="entry name" value="AAA"/>
    <property type="match status" value="2"/>
</dbReference>
<organism evidence="8 9">
    <name type="scientific">Saccharobesus litoralis</name>
    <dbReference type="NCBI Taxonomy" id="2172099"/>
    <lineage>
        <taxon>Bacteria</taxon>
        <taxon>Pseudomonadati</taxon>
        <taxon>Pseudomonadota</taxon>
        <taxon>Gammaproteobacteria</taxon>
        <taxon>Alteromonadales</taxon>
        <taxon>Alteromonadaceae</taxon>
        <taxon>Saccharobesus</taxon>
    </lineage>
</organism>
<dbReference type="GO" id="GO:0016887">
    <property type="term" value="F:ATP hydrolysis activity"/>
    <property type="evidence" value="ECO:0007669"/>
    <property type="project" value="InterPro"/>
</dbReference>
<evidence type="ECO:0000256" key="5">
    <source>
        <dbReference type="ARBA" id="ARBA00069073"/>
    </source>
</evidence>
<evidence type="ECO:0000256" key="1">
    <source>
        <dbReference type="ARBA" id="ARBA00022737"/>
    </source>
</evidence>
<dbReference type="CDD" id="cd03221">
    <property type="entry name" value="ABCF_EF-3"/>
    <property type="match status" value="2"/>
</dbReference>
<evidence type="ECO:0000313" key="9">
    <source>
        <dbReference type="Proteomes" id="UP000244441"/>
    </source>
</evidence>
<dbReference type="AlphaFoldDB" id="A0A2S0VW30"/>
<evidence type="ECO:0000256" key="2">
    <source>
        <dbReference type="ARBA" id="ARBA00022741"/>
    </source>
</evidence>
<dbReference type="NCBIfam" id="NF007921">
    <property type="entry name" value="PRK10636.1"/>
    <property type="match status" value="1"/>
</dbReference>
<evidence type="ECO:0000256" key="3">
    <source>
        <dbReference type="ARBA" id="ARBA00022840"/>
    </source>
</evidence>
<keyword evidence="6" id="KW-0175">Coiled coil</keyword>
<dbReference type="KEGG" id="cate:C2869_19305"/>
<dbReference type="PROSITE" id="PS00211">
    <property type="entry name" value="ABC_TRANSPORTER_1"/>
    <property type="match status" value="2"/>
</dbReference>
<feature type="domain" description="ABC transporter" evidence="7">
    <location>
        <begin position="313"/>
        <end position="527"/>
    </location>
</feature>
<dbReference type="RefSeq" id="WP_108604480.1">
    <property type="nucleotide sequence ID" value="NZ_CP026604.1"/>
</dbReference>